<dbReference type="EMBL" id="BTGU01000182">
    <property type="protein sequence ID" value="GMN64483.1"/>
    <property type="molecule type" value="Genomic_DNA"/>
</dbReference>
<evidence type="ECO:0000313" key="1">
    <source>
        <dbReference type="EMBL" id="GMN64483.1"/>
    </source>
</evidence>
<sequence>MDSNSMASLSHAEPTLRDSSSSIFSIYTETSLLTMSNPKVLNSVKLLNSLNRSSTPSWPTSISTGS</sequence>
<proteinExistence type="predicted"/>
<organism evidence="1 2">
    <name type="scientific">Ficus carica</name>
    <name type="common">Common fig</name>
    <dbReference type="NCBI Taxonomy" id="3494"/>
    <lineage>
        <taxon>Eukaryota</taxon>
        <taxon>Viridiplantae</taxon>
        <taxon>Streptophyta</taxon>
        <taxon>Embryophyta</taxon>
        <taxon>Tracheophyta</taxon>
        <taxon>Spermatophyta</taxon>
        <taxon>Magnoliopsida</taxon>
        <taxon>eudicotyledons</taxon>
        <taxon>Gunneridae</taxon>
        <taxon>Pentapetalae</taxon>
        <taxon>rosids</taxon>
        <taxon>fabids</taxon>
        <taxon>Rosales</taxon>
        <taxon>Moraceae</taxon>
        <taxon>Ficeae</taxon>
        <taxon>Ficus</taxon>
    </lineage>
</organism>
<gene>
    <name evidence="1" type="ORF">TIFTF001_033560</name>
</gene>
<protein>
    <submittedName>
        <fullName evidence="1">Uncharacterized protein</fullName>
    </submittedName>
</protein>
<evidence type="ECO:0000313" key="2">
    <source>
        <dbReference type="Proteomes" id="UP001187192"/>
    </source>
</evidence>
<reference evidence="1" key="1">
    <citation type="submission" date="2023-07" db="EMBL/GenBank/DDBJ databases">
        <title>draft genome sequence of fig (Ficus carica).</title>
        <authorList>
            <person name="Takahashi T."/>
            <person name="Nishimura K."/>
        </authorList>
    </citation>
    <scope>NUCLEOTIDE SEQUENCE</scope>
</reference>
<accession>A0AA88DZG2</accession>
<comment type="caution">
    <text evidence="1">The sequence shown here is derived from an EMBL/GenBank/DDBJ whole genome shotgun (WGS) entry which is preliminary data.</text>
</comment>
<dbReference type="Proteomes" id="UP001187192">
    <property type="component" value="Unassembled WGS sequence"/>
</dbReference>
<dbReference type="AlphaFoldDB" id="A0AA88DZG2"/>
<name>A0AA88DZG2_FICCA</name>
<keyword evidence="2" id="KW-1185">Reference proteome</keyword>